<feature type="region of interest" description="Disordered" evidence="1">
    <location>
        <begin position="1"/>
        <end position="24"/>
    </location>
</feature>
<dbReference type="PANTHER" id="PTHR46177:SF1">
    <property type="entry name" value="INTEGRASE CATALYTIC DOMAIN-CONTAINING PROTEIN"/>
    <property type="match status" value="1"/>
</dbReference>
<protein>
    <submittedName>
        <fullName evidence="2">Uncharacterized protein</fullName>
    </submittedName>
</protein>
<dbReference type="AlphaFoldDB" id="A0AAD7A2N1"/>
<sequence length="570" mass="65216">MGKKRKRKTLESSGSPNNLDSDLEIPAKIAKRSNQHLPCPDEEDLVPLVEYYWQLGFNDTGIATHCLDHFERDKFRLSAKSIQRLRKKLGLKGARQQAATFDSITPFYEEIRERFPTMGARMMVSLLRQDYGIKVGENKLAKFLKEVEPDAVRQRRAFKFKRKRFYSAGVMDLLCFDQHDKWKRFGLWLHLGMDPYPGRLHWLKIWWTNRNPKLVTRYYLDACRNAGEILGIPLVTQSDLGSENNGIANCHTVTRVARGLYDINNPLEKLVFRWLAIPWLQAELDAWVIVPPELFDEMEQQWAPADDPVFELAPPVFSGKIQDIYESLGRPKVTSRSFWDVYSAVLNHIIQVDEDLTIGHDEGFSAIMELVPGQDLRENDNVLAGYNYYGGLPEPPQLGGEDSSDEEDHRCFADLTGGWSTPIQFLQLLNSMVLAVLIVSYATISRTMVHVLQISHSENLKLNGHWFGFADLTPRPSSRRVHCDRPACKKPLPPGVELYMLYDNKDSSEGFGVCPDCKKYYDNKGQGIVQLKKGDHNIRVFAVEPPGATQWLFRHAVPGGYISRWLFGEN</sequence>
<dbReference type="EMBL" id="JARIHO010000018">
    <property type="protein sequence ID" value="KAJ7347697.1"/>
    <property type="molecule type" value="Genomic_DNA"/>
</dbReference>
<keyword evidence="3" id="KW-1185">Reference proteome</keyword>
<accession>A0AAD7A2N1</accession>
<reference evidence="2" key="1">
    <citation type="submission" date="2023-03" db="EMBL/GenBank/DDBJ databases">
        <title>Massive genome expansion in bonnet fungi (Mycena s.s.) driven by repeated elements and novel gene families across ecological guilds.</title>
        <authorList>
            <consortium name="Lawrence Berkeley National Laboratory"/>
            <person name="Harder C.B."/>
            <person name="Miyauchi S."/>
            <person name="Viragh M."/>
            <person name="Kuo A."/>
            <person name="Thoen E."/>
            <person name="Andreopoulos B."/>
            <person name="Lu D."/>
            <person name="Skrede I."/>
            <person name="Drula E."/>
            <person name="Henrissat B."/>
            <person name="Morin E."/>
            <person name="Kohler A."/>
            <person name="Barry K."/>
            <person name="LaButti K."/>
            <person name="Morin E."/>
            <person name="Salamov A."/>
            <person name="Lipzen A."/>
            <person name="Mereny Z."/>
            <person name="Hegedus B."/>
            <person name="Baldrian P."/>
            <person name="Stursova M."/>
            <person name="Weitz H."/>
            <person name="Taylor A."/>
            <person name="Grigoriev I.V."/>
            <person name="Nagy L.G."/>
            <person name="Martin F."/>
            <person name="Kauserud H."/>
        </authorList>
    </citation>
    <scope>NUCLEOTIDE SEQUENCE</scope>
    <source>
        <strain evidence="2">CBHHK002</strain>
    </source>
</reference>
<organism evidence="2 3">
    <name type="scientific">Mycena albidolilacea</name>
    <dbReference type="NCBI Taxonomy" id="1033008"/>
    <lineage>
        <taxon>Eukaryota</taxon>
        <taxon>Fungi</taxon>
        <taxon>Dikarya</taxon>
        <taxon>Basidiomycota</taxon>
        <taxon>Agaricomycotina</taxon>
        <taxon>Agaricomycetes</taxon>
        <taxon>Agaricomycetidae</taxon>
        <taxon>Agaricales</taxon>
        <taxon>Marasmiineae</taxon>
        <taxon>Mycenaceae</taxon>
        <taxon>Mycena</taxon>
    </lineage>
</organism>
<evidence type="ECO:0000313" key="2">
    <source>
        <dbReference type="EMBL" id="KAJ7347697.1"/>
    </source>
</evidence>
<gene>
    <name evidence="2" type="ORF">DFH08DRAFT_808478</name>
</gene>
<evidence type="ECO:0000313" key="3">
    <source>
        <dbReference type="Proteomes" id="UP001218218"/>
    </source>
</evidence>
<comment type="caution">
    <text evidence="2">The sequence shown here is derived from an EMBL/GenBank/DDBJ whole genome shotgun (WGS) entry which is preliminary data.</text>
</comment>
<proteinExistence type="predicted"/>
<evidence type="ECO:0000256" key="1">
    <source>
        <dbReference type="SAM" id="MobiDB-lite"/>
    </source>
</evidence>
<feature type="compositionally biased region" description="Polar residues" evidence="1">
    <location>
        <begin position="11"/>
        <end position="20"/>
    </location>
</feature>
<dbReference type="PANTHER" id="PTHR46177">
    <property type="entry name" value="INTEGRASE CATALYTIC DOMAIN-CONTAINING PROTEIN"/>
    <property type="match status" value="1"/>
</dbReference>
<dbReference type="Proteomes" id="UP001218218">
    <property type="component" value="Unassembled WGS sequence"/>
</dbReference>
<name>A0AAD7A2N1_9AGAR</name>